<dbReference type="Gene3D" id="3.40.50.300">
    <property type="entry name" value="P-loop containing nucleotide triphosphate hydrolases"/>
    <property type="match status" value="1"/>
</dbReference>
<dbReference type="EMBL" id="KV460252">
    <property type="protein sequence ID" value="OBT93610.2"/>
    <property type="molecule type" value="Genomic_DNA"/>
</dbReference>
<feature type="region of interest" description="Disordered" evidence="3">
    <location>
        <begin position="334"/>
        <end position="380"/>
    </location>
</feature>
<feature type="domain" description="Nephrocystin 3-like N-terminal" evidence="4">
    <location>
        <begin position="414"/>
        <end position="587"/>
    </location>
</feature>
<dbReference type="PANTHER" id="PTHR10039">
    <property type="entry name" value="AMELOGENIN"/>
    <property type="match status" value="1"/>
</dbReference>
<feature type="region of interest" description="Disordered" evidence="3">
    <location>
        <begin position="44"/>
        <end position="86"/>
    </location>
</feature>
<feature type="repeat" description="ANK" evidence="2">
    <location>
        <begin position="1188"/>
        <end position="1220"/>
    </location>
</feature>
<dbReference type="InterPro" id="IPR027417">
    <property type="entry name" value="P-loop_NTPase"/>
</dbReference>
<dbReference type="RefSeq" id="XP_018127343.2">
    <property type="nucleotide sequence ID" value="XM_018277752.2"/>
</dbReference>
<dbReference type="SUPFAM" id="SSF52540">
    <property type="entry name" value="P-loop containing nucleoside triphosphate hydrolases"/>
    <property type="match status" value="1"/>
</dbReference>
<evidence type="ECO:0000256" key="2">
    <source>
        <dbReference type="PROSITE-ProRule" id="PRU00023"/>
    </source>
</evidence>
<evidence type="ECO:0000313" key="6">
    <source>
        <dbReference type="Proteomes" id="UP000091956"/>
    </source>
</evidence>
<dbReference type="Pfam" id="PF24883">
    <property type="entry name" value="NPHP3_N"/>
    <property type="match status" value="1"/>
</dbReference>
<dbReference type="InterPro" id="IPR029058">
    <property type="entry name" value="AB_hydrolase_fold"/>
</dbReference>
<reference evidence="6" key="2">
    <citation type="journal article" date="2018" name="Nat. Commun.">
        <title>Extreme sensitivity to ultraviolet light in the fungal pathogen causing white-nose syndrome of bats.</title>
        <authorList>
            <person name="Palmer J.M."/>
            <person name="Drees K.P."/>
            <person name="Foster J.T."/>
            <person name="Lindner D.L."/>
        </authorList>
    </citation>
    <scope>NUCLEOTIDE SEQUENCE [LARGE SCALE GENOMIC DNA]</scope>
    <source>
        <strain evidence="6">UAMH 10579</strain>
    </source>
</reference>
<reference evidence="5 6" key="1">
    <citation type="submission" date="2016-03" db="EMBL/GenBank/DDBJ databases">
        <title>Comparative genomics of Pseudogymnoascus destructans, the fungus causing white-nose syndrome of bats.</title>
        <authorList>
            <person name="Palmer J.M."/>
            <person name="Drees K.P."/>
            <person name="Foster J.T."/>
            <person name="Lindner D.L."/>
        </authorList>
    </citation>
    <scope>NUCLEOTIDE SEQUENCE [LARGE SCALE GENOMIC DNA]</scope>
    <source>
        <strain evidence="5 6">UAMH 10579</strain>
    </source>
</reference>
<dbReference type="Gene3D" id="3.40.50.1820">
    <property type="entry name" value="alpha/beta hydrolase"/>
    <property type="match status" value="1"/>
</dbReference>
<feature type="compositionally biased region" description="Low complexity" evidence="3">
    <location>
        <begin position="358"/>
        <end position="373"/>
    </location>
</feature>
<dbReference type="Proteomes" id="UP000091956">
    <property type="component" value="Unassembled WGS sequence"/>
</dbReference>
<evidence type="ECO:0000256" key="1">
    <source>
        <dbReference type="ARBA" id="ARBA00022737"/>
    </source>
</evidence>
<accession>A0A1B8GCR7</accession>
<keyword evidence="1" id="KW-0677">Repeat</keyword>
<dbReference type="PROSITE" id="PS50088">
    <property type="entry name" value="ANK_REPEAT"/>
    <property type="match status" value="1"/>
</dbReference>
<sequence length="1416" mass="160017">MMVRTNRNTASIGLTTLYEPEDALIDIVFIHGFNGHPERTWTYKRADADPPNHSNDPELPERPSKFRKLNPFSKDQERNSCPPKETYWPRDLLPHTVKKARVLTFGYDTTVHHRFGQTRNRNTIYDFAWEFLNCLSDARQSDGQSRRPLLFVAHSLGGIITKEALRQANLKSAHESCAHLRDIFLSTSGIIFFGTPHRGADPRGFLQHVAERAVRAAGFTVNQKVFDTLLPDSERLKELLDEFPLLVSKMKWNIVSFREMHGMAVLGGKKVVDDASSCLGDFNLEIVRDIESDHRDMCRFSGLNDPRYNKVAAAIHRIVQPSLGELNKEICVEESRSRPRAMTPEPKTPEPKTPEPKTPGLTTPGPATPGTTTSETKDDGKILSEAQQKEMMDRLRFQQMDARLLTLKTAQAKTCRWLLKNGNYKDWINTTKIKEHHGFFWIKGKPGTGKSIMMKFLFWEAKKSMKGSIVMSFFFNARGGDLEKSTTGLYRALLLQLLEKAPETRHVLDYYGTSGFNAIKEASDWPDEMLKEAFTRALEKLGDQRIVCYIDALDECPEDDVRDMISFFEGLGDLEKAVEFRVCFSSRHYPEISIRTGLQLVLESEQDHKNDIILYIDTHLKIGTTTQAEDIKAQILKKSSNIFLWVVLVIPILNKEYDRGRIKALKKRLGEIPAGLHELFLDILTRDHKNIGELLVCIQAILFAARPFRPDELRIAVEAGNEDDPTDGPCDPAQMTADNLRRFVLDASKGLAEITKSKEPTVQFIHESVRDFLLKDGGLKKLLPTAKNFEGQGHDTLKRICSLQLSLYTARLALFTERVSVRGENPLLWAKEYPLLQYAVDHIYFHANWAQKQGLDQTVFLETFNTREWLRARNASHKTLLPSETWHNRPHLLYFLGEYGCADLIGIHPERDQHLSLEWGPFGYPIVAALYGGHSAAARAFVNLPQLHDETSANPAQPISRRSFTRKKGGFNKIRHVISFLCQFGDVDILRVVLESSLPGAKQNLGVLLSSQDTMWECLQYASSEAIVDMLMEFNTAYIGITEIIGHKKPLNLLNNGEEPTLSKFPHLELALKKHPPLINKGGFWGNSINLLSYAAKRGFEDISKLCIKDTYACNISNALRCAVRGRINHSSRLVIIEILLDVGVDLRAGENQNIDGLIFDAMMQTHNEEVVALLLSTSSLDLEANRQGLTPLLWAIQESRKTFVKMLLEAGSDPMARTPNGTTALTLAVKLSDLSSFRCMLSNPKCEVDARDDNGRTALSWCATVADKTAIAMVSDLIKLQSVDPNSRDYSGQTVLIRAVRSGNPELVEALLNSPRIDPDLPANRGSTPLMLAIKFSRDYGCNRVFWEISRMLLLTGKVDIDRYNRRTTLHSLAEYYGTVELVRLVECFYRCSGSQMDELKDLEWDGKEMPQTLQ</sequence>
<dbReference type="SUPFAM" id="SSF48403">
    <property type="entry name" value="Ankyrin repeat"/>
    <property type="match status" value="1"/>
</dbReference>
<dbReference type="Pfam" id="PF12796">
    <property type="entry name" value="Ank_2"/>
    <property type="match status" value="2"/>
</dbReference>
<dbReference type="STRING" id="342668.A0A1B8GCR7"/>
<dbReference type="Gene3D" id="1.25.40.20">
    <property type="entry name" value="Ankyrin repeat-containing domain"/>
    <property type="match status" value="1"/>
</dbReference>
<dbReference type="InterPro" id="IPR056884">
    <property type="entry name" value="NPHP3-like_N"/>
</dbReference>
<dbReference type="SMART" id="SM00248">
    <property type="entry name" value="ANK"/>
    <property type="match status" value="6"/>
</dbReference>
<gene>
    <name evidence="5" type="ORF">VE01_08327</name>
</gene>
<dbReference type="PANTHER" id="PTHR10039:SF5">
    <property type="entry name" value="NACHT DOMAIN-CONTAINING PROTEIN"/>
    <property type="match status" value="1"/>
</dbReference>
<keyword evidence="6" id="KW-1185">Reference proteome</keyword>
<evidence type="ECO:0000313" key="5">
    <source>
        <dbReference type="EMBL" id="OBT93610.2"/>
    </source>
</evidence>
<dbReference type="InterPro" id="IPR036770">
    <property type="entry name" value="Ankyrin_rpt-contain_sf"/>
</dbReference>
<keyword evidence="2" id="KW-0040">ANK repeat</keyword>
<dbReference type="GeneID" id="28841713"/>
<proteinExistence type="predicted"/>
<organism evidence="5 6">
    <name type="scientific">Pseudogymnoascus verrucosus</name>
    <dbReference type="NCBI Taxonomy" id="342668"/>
    <lineage>
        <taxon>Eukaryota</taxon>
        <taxon>Fungi</taxon>
        <taxon>Dikarya</taxon>
        <taxon>Ascomycota</taxon>
        <taxon>Pezizomycotina</taxon>
        <taxon>Leotiomycetes</taxon>
        <taxon>Thelebolales</taxon>
        <taxon>Thelebolaceae</taxon>
        <taxon>Pseudogymnoascus</taxon>
    </lineage>
</organism>
<name>A0A1B8GCR7_9PEZI</name>
<evidence type="ECO:0000259" key="4">
    <source>
        <dbReference type="Pfam" id="PF24883"/>
    </source>
</evidence>
<protein>
    <recommendedName>
        <fullName evidence="4">Nephrocystin 3-like N-terminal domain-containing protein</fullName>
    </recommendedName>
</protein>
<dbReference type="SUPFAM" id="SSF53474">
    <property type="entry name" value="alpha/beta-Hydrolases"/>
    <property type="match status" value="1"/>
</dbReference>
<evidence type="ECO:0000256" key="3">
    <source>
        <dbReference type="SAM" id="MobiDB-lite"/>
    </source>
</evidence>
<dbReference type="PROSITE" id="PS50297">
    <property type="entry name" value="ANK_REP_REGION"/>
    <property type="match status" value="1"/>
</dbReference>
<feature type="compositionally biased region" description="Basic and acidic residues" evidence="3">
    <location>
        <begin position="44"/>
        <end position="64"/>
    </location>
</feature>
<dbReference type="InterPro" id="IPR002110">
    <property type="entry name" value="Ankyrin_rpt"/>
</dbReference>